<protein>
    <recommendedName>
        <fullName evidence="3">DUF1963 domain-containing protein</fullName>
    </recommendedName>
</protein>
<dbReference type="AlphaFoldDB" id="A0A0R3MJS3"/>
<evidence type="ECO:0008006" key="3">
    <source>
        <dbReference type="Google" id="ProtNLM"/>
    </source>
</evidence>
<dbReference type="OrthoDB" id="8376466at2"/>
<accession>A0A0R3MJS3</accession>
<dbReference type="EMBL" id="LLYB01000110">
    <property type="protein sequence ID" value="KRR18117.1"/>
    <property type="molecule type" value="Genomic_DNA"/>
</dbReference>
<comment type="caution">
    <text evidence="1">The sequence shown here is derived from an EMBL/GenBank/DDBJ whole genome shotgun (WGS) entry which is preliminary data.</text>
</comment>
<dbReference type="Gene3D" id="2.30.320.10">
    <property type="entry name" value="YwqG-like"/>
    <property type="match status" value="1"/>
</dbReference>
<organism evidence="1 2">
    <name type="scientific">Bradyrhizobium lablabi</name>
    <dbReference type="NCBI Taxonomy" id="722472"/>
    <lineage>
        <taxon>Bacteria</taxon>
        <taxon>Pseudomonadati</taxon>
        <taxon>Pseudomonadota</taxon>
        <taxon>Alphaproteobacteria</taxon>
        <taxon>Hyphomicrobiales</taxon>
        <taxon>Nitrobacteraceae</taxon>
        <taxon>Bradyrhizobium</taxon>
    </lineage>
</organism>
<reference evidence="1 2" key="1">
    <citation type="submission" date="2014-03" db="EMBL/GenBank/DDBJ databases">
        <title>Bradyrhizobium valentinum sp. nov., isolated from effective nodules of Lupinus mariae-josephae, a lupine endemic of basic-lime soils in Eastern Spain.</title>
        <authorList>
            <person name="Duran D."/>
            <person name="Rey L."/>
            <person name="Navarro A."/>
            <person name="Busquets A."/>
            <person name="Imperial J."/>
            <person name="Ruiz-Argueso T."/>
        </authorList>
    </citation>
    <scope>NUCLEOTIDE SEQUENCE [LARGE SCALE GENOMIC DNA]</scope>
    <source>
        <strain evidence="1 2">CCBAU 23086</strain>
    </source>
</reference>
<dbReference type="RefSeq" id="WP_057861796.1">
    <property type="nucleotide sequence ID" value="NZ_LLYB01000110.1"/>
</dbReference>
<dbReference type="InterPro" id="IPR035948">
    <property type="entry name" value="YwqG-like_sf"/>
</dbReference>
<dbReference type="PANTHER" id="PTHR36436:SF6">
    <property type="entry name" value="SLL5081 PROTEIN"/>
    <property type="match status" value="1"/>
</dbReference>
<gene>
    <name evidence="1" type="ORF">CQ14_36210</name>
</gene>
<proteinExistence type="predicted"/>
<dbReference type="SUPFAM" id="SSF103032">
    <property type="entry name" value="Hypothetical protein YwqG"/>
    <property type="match status" value="1"/>
</dbReference>
<dbReference type="InterPro" id="IPR015315">
    <property type="entry name" value="DUF1963"/>
</dbReference>
<name>A0A0R3MJS3_9BRAD</name>
<sequence length="365" mass="40979">MRTLFKTAAEIDGSLRAAGVRAADAMALAARSKPYIWLETAEVDDEAEIALGTTKVGGTPDLPATMPWPWRPPYPDHEERVKVAQAGVDFLNPQDMAALQAETLEEVRKLLQSSEFEIFATESAKVDYGNFSFDFLVEDVRRTAEPAPLQFIAQVDLANIWSTGPVDQDIPREGRLLLFYDTDHRPAGDRPADITGARLIHDLTPVDSLKRTTPPAQLSAHKQTTGFRPQRCLLHAGMWPPYFGSPEWNACEIKARAEKTVDAWWYEVTRDGHDHRFGGYPLQIQGDMQTECALVSNGLDLSAWNSKAAERLKSDAANWLLLLQIASDDRAGMMWGDVGNLYVWIHRDALRARRFEEVRVILQCY</sequence>
<evidence type="ECO:0000313" key="2">
    <source>
        <dbReference type="Proteomes" id="UP000051660"/>
    </source>
</evidence>
<dbReference type="PANTHER" id="PTHR36436">
    <property type="entry name" value="SLL5081 PROTEIN"/>
    <property type="match status" value="1"/>
</dbReference>
<evidence type="ECO:0000313" key="1">
    <source>
        <dbReference type="EMBL" id="KRR18117.1"/>
    </source>
</evidence>
<dbReference type="Proteomes" id="UP000051660">
    <property type="component" value="Unassembled WGS sequence"/>
</dbReference>
<dbReference type="Pfam" id="PF09234">
    <property type="entry name" value="DUF1963"/>
    <property type="match status" value="1"/>
</dbReference>